<dbReference type="InterPro" id="IPR002213">
    <property type="entry name" value="UDP_glucos_trans"/>
</dbReference>
<comment type="caution">
    <text evidence="3">The sequence shown here is derived from an EMBL/GenBank/DDBJ whole genome shotgun (WGS) entry which is preliminary data.</text>
</comment>
<proteinExistence type="predicted"/>
<evidence type="ECO:0000313" key="4">
    <source>
        <dbReference type="Proteomes" id="UP000054053"/>
    </source>
</evidence>
<protein>
    <submittedName>
        <fullName evidence="3">Uncharacterized protein</fullName>
    </submittedName>
</protein>
<dbReference type="PANTHER" id="PTHR48043:SF145">
    <property type="entry name" value="FI06409P-RELATED"/>
    <property type="match status" value="1"/>
</dbReference>
<dbReference type="Pfam" id="PF00201">
    <property type="entry name" value="UDPGT"/>
    <property type="match status" value="1"/>
</dbReference>
<dbReference type="Proteomes" id="UP000054053">
    <property type="component" value="Unassembled WGS sequence"/>
</dbReference>
<organism evidence="3 4">
    <name type="scientific">Ustilaginoidea virens</name>
    <name type="common">Rice false smut fungus</name>
    <name type="synonym">Villosiclava virens</name>
    <dbReference type="NCBI Taxonomy" id="1159556"/>
    <lineage>
        <taxon>Eukaryota</taxon>
        <taxon>Fungi</taxon>
        <taxon>Dikarya</taxon>
        <taxon>Ascomycota</taxon>
        <taxon>Pezizomycotina</taxon>
        <taxon>Sordariomycetes</taxon>
        <taxon>Hypocreomycetidae</taxon>
        <taxon>Hypocreales</taxon>
        <taxon>Clavicipitaceae</taxon>
        <taxon>Ustilaginoidea</taxon>
    </lineage>
</organism>
<sequence>MPALRALAARPDLLVVAILGREGARLPDGAVPPNARVADFLPYDAVLPHAAVFVTNAGYGGFIHAVLNGVPMVLAGDTEDKPDNAARGEYAGIAVNLRTGSPSEQQILEGVETVLRDGRYKKRVMQIKQENEDMRAMDTVERTILDMAGPERQAESK</sequence>
<gene>
    <name evidence="3" type="ORF">UVI_02059690</name>
</gene>
<dbReference type="AlphaFoldDB" id="A0A1B5L8F2"/>
<dbReference type="Gene3D" id="3.40.50.2000">
    <property type="entry name" value="Glycogen Phosphorylase B"/>
    <property type="match status" value="1"/>
</dbReference>
<evidence type="ECO:0000256" key="2">
    <source>
        <dbReference type="ARBA" id="ARBA00022679"/>
    </source>
</evidence>
<keyword evidence="1" id="KW-0328">Glycosyltransferase</keyword>
<evidence type="ECO:0000256" key="1">
    <source>
        <dbReference type="ARBA" id="ARBA00022676"/>
    </source>
</evidence>
<accession>A0A1B5L8F2</accession>
<name>A0A1B5L8F2_USTVR</name>
<dbReference type="GO" id="GO:0008194">
    <property type="term" value="F:UDP-glycosyltransferase activity"/>
    <property type="evidence" value="ECO:0007669"/>
    <property type="project" value="InterPro"/>
</dbReference>
<dbReference type="SUPFAM" id="SSF53756">
    <property type="entry name" value="UDP-Glycosyltransferase/glycogen phosphorylase"/>
    <property type="match status" value="1"/>
</dbReference>
<reference evidence="4" key="1">
    <citation type="journal article" date="2016" name="Genome Announc.">
        <title>Genome sequence of Ustilaginoidea virens IPU010, a rice pathogenic fungus causing false smut.</title>
        <authorList>
            <person name="Kumagai T."/>
            <person name="Ishii T."/>
            <person name="Terai G."/>
            <person name="Umemura M."/>
            <person name="Machida M."/>
            <person name="Asai K."/>
        </authorList>
    </citation>
    <scope>NUCLEOTIDE SEQUENCE [LARGE SCALE GENOMIC DNA]</scope>
    <source>
        <strain evidence="4">IPU010</strain>
    </source>
</reference>
<dbReference type="EMBL" id="BBTG02000060">
    <property type="protein sequence ID" value="GAO19969.1"/>
    <property type="molecule type" value="Genomic_DNA"/>
</dbReference>
<evidence type="ECO:0000313" key="3">
    <source>
        <dbReference type="EMBL" id="GAO19969.1"/>
    </source>
</evidence>
<dbReference type="InterPro" id="IPR050271">
    <property type="entry name" value="UDP-glycosyltransferase"/>
</dbReference>
<keyword evidence="2" id="KW-0808">Transferase</keyword>
<dbReference type="PANTHER" id="PTHR48043">
    <property type="entry name" value="EG:EG0003.4 PROTEIN-RELATED"/>
    <property type="match status" value="1"/>
</dbReference>